<dbReference type="Pfam" id="PF02012">
    <property type="entry name" value="BNR"/>
    <property type="match status" value="1"/>
</dbReference>
<dbReference type="GO" id="GO:0010411">
    <property type="term" value="P:xyloglucan metabolic process"/>
    <property type="evidence" value="ECO:0007669"/>
    <property type="project" value="TreeGrafter"/>
</dbReference>
<comment type="caution">
    <text evidence="3">The sequence shown here is derived from an EMBL/GenBank/DDBJ whole genome shotgun (WGS) entry which is preliminary data.</text>
</comment>
<sequence length="1023" mass="111156">MIRSFVAITALLLAPTIGAAASLPTANLHWRETGPAIAGGRVTSVAGSSQNPHLYYLGAAGGGVWKSNDGGASWKPVFDHESVGSIGAVAIDPSNENTVWVGTGESNPRNDVSYGDGLYKSTDGGKTWKNVGLRKTQYISRILIDPSDPQHVIVGALGDVFANSTARGAYVTFNGGKTWSKTLDVGPSSGVSDLAMNPHTPNVIFAGVWEFQRRPWTFRSGGKRDGIYRSTDGGRTWHRLSGGGLPTGITGRIGLAVAPSDPNRVYALIEAKHGILWRSDDDGNTWKLVSSNTLVDQRPFYFSHIEVDPSNPNTVYTASTSLAESTDGGLHFKAIAQNVHGDFHAIWIAPNDPRRMIVGEDGGYALTVNGGQTWAFWANLPIGQFYRVGLGNDNPYTICGGLQDNNSYCGPSNSLDMAGNTNASWYAVVYDDDGQWAIPDPHDSKIIWSDGQDGALFRFDRTSREYTFAEPYFTSVQQDYDIASSPYRFNWESPIGFAPWNPHIVWFGGNVVFQTTDRGLTWKPISPDLTRNDKAHQGPSGGPITHDVTGAEYTDTILDIEGSQLSRGEIWVGTDDGIVQMTRDDGAHWKNVTPPGANPNGRFETVAPSPLQRGTAYAVEDSHLMGDNAPEVWVTDDYGAHWRSITNGLPHDLWTRSIRPDIHNPNLVYLGTEEGVWVSYDRGTHWQSLRNNMPPVSVRDIRIQPQFDDLVIATHGRSIWVMDDLRPLQQLPNAVKAGAMLFAPRTSYEYNLTNNTEGTYTNFAAKNPPYGVPITYYQAKPQAHVPLLAILDSSGRVVRTLKGTNLAGLNRIVWNFTTAPPVRWTGAANPAFAGPSDGATVVPGTYSVRIALNGRTFVQRFAVKPDPQATVTLAQMRESYDAFARLNNLYSSVDTMLNHLDSIAKAIAAEPALSGPAAAALARARSGRTAVMAQLTANYSNGEDSVSRPGALRENLDGALSSLQSFPVQGIITQAAAQFYARIDAEYRAARNAYNAYVRSLSALNVRLRAAGARTLPVIPMEP</sequence>
<protein>
    <recommendedName>
        <fullName evidence="2">Sortilin N-terminal domain-containing protein</fullName>
    </recommendedName>
</protein>
<dbReference type="Gene3D" id="2.130.10.10">
    <property type="entry name" value="YVTN repeat-like/Quinoprotein amine dehydrogenase"/>
    <property type="match status" value="4"/>
</dbReference>
<reference evidence="3" key="1">
    <citation type="submission" date="2009-10" db="EMBL/GenBank/DDBJ databases">
        <title>Diversity of trophic interactions inside an arsenic-rich microbial ecosystem.</title>
        <authorList>
            <person name="Bertin P.N."/>
            <person name="Heinrich-Salmeron A."/>
            <person name="Pelletier E."/>
            <person name="Goulhen-Chollet F."/>
            <person name="Arsene-Ploetze F."/>
            <person name="Gallien S."/>
            <person name="Calteau A."/>
            <person name="Vallenet D."/>
            <person name="Casiot C."/>
            <person name="Chane-Woon-Ming B."/>
            <person name="Giloteaux L."/>
            <person name="Barakat M."/>
            <person name="Bonnefoy V."/>
            <person name="Bruneel O."/>
            <person name="Chandler M."/>
            <person name="Cleiss J."/>
            <person name="Duran R."/>
            <person name="Elbaz-Poulichet F."/>
            <person name="Fonknechten N."/>
            <person name="Lauga B."/>
            <person name="Mornico D."/>
            <person name="Ortet P."/>
            <person name="Schaeffer C."/>
            <person name="Siguier P."/>
            <person name="Alexander Thil Smith A."/>
            <person name="Van Dorsselaer A."/>
            <person name="Weissenbach J."/>
            <person name="Medigue C."/>
            <person name="Le Paslier D."/>
        </authorList>
    </citation>
    <scope>NUCLEOTIDE SEQUENCE</scope>
</reference>
<dbReference type="AlphaFoldDB" id="E6PIW5"/>
<evidence type="ECO:0000256" key="1">
    <source>
        <dbReference type="ARBA" id="ARBA00022737"/>
    </source>
</evidence>
<dbReference type="PANTHER" id="PTHR43739">
    <property type="entry name" value="XYLOGLUCANASE (EUROFUNG)"/>
    <property type="match status" value="1"/>
</dbReference>
<evidence type="ECO:0000313" key="3">
    <source>
        <dbReference type="EMBL" id="CBH76407.1"/>
    </source>
</evidence>
<name>E6PIW5_9ZZZZ</name>
<dbReference type="InterPro" id="IPR002860">
    <property type="entry name" value="BNR_rpt"/>
</dbReference>
<accession>E6PIW5</accession>
<keyword evidence="1" id="KW-0677">Repeat</keyword>
<dbReference type="SUPFAM" id="SSF110296">
    <property type="entry name" value="Oligoxyloglucan reducing end-specific cellobiohydrolase"/>
    <property type="match status" value="1"/>
</dbReference>
<dbReference type="SUPFAM" id="SSF50939">
    <property type="entry name" value="Sialidases"/>
    <property type="match status" value="1"/>
</dbReference>
<dbReference type="InterPro" id="IPR031778">
    <property type="entry name" value="Sortilin_N"/>
</dbReference>
<dbReference type="InterPro" id="IPR015943">
    <property type="entry name" value="WD40/YVTN_repeat-like_dom_sf"/>
</dbReference>
<organism evidence="3">
    <name type="scientific">mine drainage metagenome</name>
    <dbReference type="NCBI Taxonomy" id="410659"/>
    <lineage>
        <taxon>unclassified sequences</taxon>
        <taxon>metagenomes</taxon>
        <taxon>ecological metagenomes</taxon>
    </lineage>
</organism>
<dbReference type="PANTHER" id="PTHR43739:SF5">
    <property type="entry name" value="EXO-ALPHA-SIALIDASE"/>
    <property type="match status" value="1"/>
</dbReference>
<dbReference type="InterPro" id="IPR036278">
    <property type="entry name" value="Sialidase_sf"/>
</dbReference>
<proteinExistence type="predicted"/>
<feature type="domain" description="Sortilin N-terminal" evidence="2">
    <location>
        <begin position="64"/>
        <end position="183"/>
    </location>
</feature>
<dbReference type="CDD" id="cd15482">
    <property type="entry name" value="Sialidase_non-viral"/>
    <property type="match status" value="1"/>
</dbReference>
<dbReference type="Pfam" id="PF15902">
    <property type="entry name" value="Sortilin-Vps10"/>
    <property type="match status" value="1"/>
</dbReference>
<dbReference type="InterPro" id="IPR052025">
    <property type="entry name" value="Xyloglucanase_GH74"/>
</dbReference>
<dbReference type="EMBL" id="CABL01000019">
    <property type="protein sequence ID" value="CBH76407.1"/>
    <property type="molecule type" value="Genomic_DNA"/>
</dbReference>
<evidence type="ECO:0000259" key="2">
    <source>
        <dbReference type="Pfam" id="PF15902"/>
    </source>
</evidence>
<gene>
    <name evidence="3" type="ORF">CARN1_0887</name>
</gene>